<evidence type="ECO:0008006" key="14">
    <source>
        <dbReference type="Google" id="ProtNLM"/>
    </source>
</evidence>
<keyword evidence="7 9" id="KW-0472">Membrane</keyword>
<reference evidence="13" key="1">
    <citation type="journal article" date="2019" name="Int. J. Syst. Evol. Microbiol.">
        <title>The Global Catalogue of Microorganisms (GCM) 10K type strain sequencing project: providing services to taxonomists for standard genome sequencing and annotation.</title>
        <authorList>
            <consortium name="The Broad Institute Genomics Platform"/>
            <consortium name="The Broad Institute Genome Sequencing Center for Infectious Disease"/>
            <person name="Wu L."/>
            <person name="Ma J."/>
        </authorList>
    </citation>
    <scope>NUCLEOTIDE SEQUENCE [LARGE SCALE GENOMIC DNA]</scope>
    <source>
        <strain evidence="13">JCM 16013</strain>
    </source>
</reference>
<feature type="transmembrane region" description="Helical" evidence="9">
    <location>
        <begin position="181"/>
        <end position="199"/>
    </location>
</feature>
<dbReference type="RefSeq" id="WP_344656665.1">
    <property type="nucleotide sequence ID" value="NZ_BAAAQM010000008.1"/>
</dbReference>
<feature type="region of interest" description="Disordered" evidence="8">
    <location>
        <begin position="606"/>
        <end position="732"/>
    </location>
</feature>
<feature type="transmembrane region" description="Helical" evidence="9">
    <location>
        <begin position="428"/>
        <end position="449"/>
    </location>
</feature>
<feature type="compositionally biased region" description="Gly residues" evidence="8">
    <location>
        <begin position="606"/>
        <end position="653"/>
    </location>
</feature>
<sequence>MSAISPASEVVYEIGPPTTGTGGTGRLGRLWRGPEDDPRWARPGLLALLAAAAVLYLWDLSASGWANSFYSAAVQAGTKSWKAMLFGSLDAGNAITVDKPPASLWVMEISGRIFGFGSWSMLAPEALMGVATVGVVYAAVKRVLSRTRGTAVGAGAGLLAAAALAVTPVAVLMFKFNNPDALLTLLLTLAVYAVVRAHEHGSTRWLLLAGTLIGFAFLTKTLQAFLILPALTAVYLATGPGRLLRRLWQVLAAGAAIVVSAGWWVAIVQLTPASSRPYVGGSQHNSFLELTFGYNGFGRLTGDETGSVGGGPRGFSEVTGQPGGLVIFGPGGQTGGVPEFGRIAGGPGGGPRGGGFGGGTAWNRLFSGEIGSQISWLLPAALLLFAFGLWAAGRARRTDLERAGLLAWGLSMLSTVAVFSYMKGIFHPYYTIALAPLIAVTAGIGGGMLWARRGEFVPRFGLAAAVGVTTWWGFELLARTGDWHSWLRFAAAVAGTVAVVLLLAEPVISARFRRGAQDQVASARPDWVPAVDGGEADTAAPASADTEATQAPATGSGVFGRTLRWGALALGVGAALLGPTAYAFATTSTGHTGSIPSAGPANAAFGPGGMGGPGGIRFFNGPGGPGGLPGGMNNQGGQNGQVPGGSQNGGLGQFPGMPGSNQGGQSGQGNQGGQSGQSGQGNQGGMNGQFPGGSQNQGGSQVPGGSQNQGGLPNGTTSSSGGPGGMNSLLDASKPSARMQSLLTADASGYRWVAAAIGAQNAAGYQLATGDPVMAIGGFNGSDPSPTLAQFQAYVAQHKIHYYIAGGVGQANGGADMGGEIGTWVKAHFTAQTVDNVTVYDLTATPTS</sequence>
<dbReference type="Pfam" id="PF24878">
    <property type="entry name" value="YkcB_C"/>
    <property type="match status" value="1"/>
</dbReference>
<comment type="caution">
    <text evidence="12">The sequence shown here is derived from an EMBL/GenBank/DDBJ whole genome shotgun (WGS) entry which is preliminary data.</text>
</comment>
<evidence type="ECO:0000256" key="5">
    <source>
        <dbReference type="ARBA" id="ARBA00022692"/>
    </source>
</evidence>
<evidence type="ECO:0000256" key="9">
    <source>
        <dbReference type="SAM" id="Phobius"/>
    </source>
</evidence>
<evidence type="ECO:0000256" key="8">
    <source>
        <dbReference type="SAM" id="MobiDB-lite"/>
    </source>
</evidence>
<comment type="subcellular location">
    <subcellularLocation>
        <location evidence="1">Cell membrane</location>
        <topology evidence="1">Multi-pass membrane protein</topology>
    </subcellularLocation>
</comment>
<keyword evidence="6 9" id="KW-1133">Transmembrane helix</keyword>
<keyword evidence="2" id="KW-1003">Cell membrane</keyword>
<dbReference type="InterPro" id="IPR056785">
    <property type="entry name" value="YkcA/B-like_C"/>
</dbReference>
<feature type="transmembrane region" description="Helical" evidence="9">
    <location>
        <begin position="405"/>
        <end position="422"/>
    </location>
</feature>
<feature type="compositionally biased region" description="Low complexity" evidence="8">
    <location>
        <begin position="710"/>
        <end position="720"/>
    </location>
</feature>
<proteinExistence type="predicted"/>
<feature type="region of interest" description="Disordered" evidence="8">
    <location>
        <begin position="523"/>
        <end position="556"/>
    </location>
</feature>
<dbReference type="PANTHER" id="PTHR33908">
    <property type="entry name" value="MANNOSYLTRANSFERASE YKCB-RELATED"/>
    <property type="match status" value="1"/>
</dbReference>
<feature type="transmembrane region" description="Helical" evidence="9">
    <location>
        <begin position="374"/>
        <end position="393"/>
    </location>
</feature>
<accession>A0ABP5CKG2</accession>
<evidence type="ECO:0000256" key="3">
    <source>
        <dbReference type="ARBA" id="ARBA00022676"/>
    </source>
</evidence>
<feature type="transmembrane region" description="Helical" evidence="9">
    <location>
        <begin position="456"/>
        <end position="474"/>
    </location>
</feature>
<feature type="transmembrane region" description="Helical" evidence="9">
    <location>
        <begin position="152"/>
        <end position="174"/>
    </location>
</feature>
<name>A0ABP5CKG2_9ACTN</name>
<evidence type="ECO:0000256" key="7">
    <source>
        <dbReference type="ARBA" id="ARBA00023136"/>
    </source>
</evidence>
<evidence type="ECO:0000256" key="1">
    <source>
        <dbReference type="ARBA" id="ARBA00004651"/>
    </source>
</evidence>
<evidence type="ECO:0000259" key="11">
    <source>
        <dbReference type="Pfam" id="PF24878"/>
    </source>
</evidence>
<feature type="domain" description="Putative mannosyltransferase YkcA/B-like C-terminal" evidence="11">
    <location>
        <begin position="741"/>
        <end position="828"/>
    </location>
</feature>
<keyword evidence="3" id="KW-0328">Glycosyltransferase</keyword>
<keyword evidence="13" id="KW-1185">Reference proteome</keyword>
<feature type="domain" description="Glycosyltransferase RgtA/B/C/D-like" evidence="10">
    <location>
        <begin position="98"/>
        <end position="262"/>
    </location>
</feature>
<evidence type="ECO:0000256" key="4">
    <source>
        <dbReference type="ARBA" id="ARBA00022679"/>
    </source>
</evidence>
<keyword evidence="4" id="KW-0808">Transferase</keyword>
<dbReference type="PANTHER" id="PTHR33908:SF3">
    <property type="entry name" value="UNDECAPRENYL PHOSPHATE-ALPHA-4-AMINO-4-DEOXY-L-ARABINOSE ARABINOSYL TRANSFERASE"/>
    <property type="match status" value="1"/>
</dbReference>
<dbReference type="Proteomes" id="UP001499854">
    <property type="component" value="Unassembled WGS sequence"/>
</dbReference>
<feature type="transmembrane region" description="Helical" evidence="9">
    <location>
        <begin position="486"/>
        <end position="504"/>
    </location>
</feature>
<organism evidence="12 13">
    <name type="scientific">Catenulispora subtropica</name>
    <dbReference type="NCBI Taxonomy" id="450798"/>
    <lineage>
        <taxon>Bacteria</taxon>
        <taxon>Bacillati</taxon>
        <taxon>Actinomycetota</taxon>
        <taxon>Actinomycetes</taxon>
        <taxon>Catenulisporales</taxon>
        <taxon>Catenulisporaceae</taxon>
        <taxon>Catenulispora</taxon>
    </lineage>
</organism>
<evidence type="ECO:0000313" key="12">
    <source>
        <dbReference type="EMBL" id="GAA1963033.1"/>
    </source>
</evidence>
<evidence type="ECO:0000313" key="13">
    <source>
        <dbReference type="Proteomes" id="UP001499854"/>
    </source>
</evidence>
<keyword evidence="5 9" id="KW-0812">Transmembrane</keyword>
<evidence type="ECO:0000256" key="6">
    <source>
        <dbReference type="ARBA" id="ARBA00022989"/>
    </source>
</evidence>
<feature type="compositionally biased region" description="Gly residues" evidence="8">
    <location>
        <begin position="661"/>
        <end position="691"/>
    </location>
</feature>
<dbReference type="EMBL" id="BAAAQM010000008">
    <property type="protein sequence ID" value="GAA1963033.1"/>
    <property type="molecule type" value="Genomic_DNA"/>
</dbReference>
<dbReference type="Pfam" id="PF13231">
    <property type="entry name" value="PMT_2"/>
    <property type="match status" value="1"/>
</dbReference>
<feature type="transmembrane region" description="Helical" evidence="9">
    <location>
        <begin position="122"/>
        <end position="140"/>
    </location>
</feature>
<feature type="compositionally biased region" description="Polar residues" evidence="8">
    <location>
        <begin position="697"/>
        <end position="706"/>
    </location>
</feature>
<gene>
    <name evidence="12" type="ORF">GCM10009838_20090</name>
</gene>
<dbReference type="InterPro" id="IPR050297">
    <property type="entry name" value="LipidA_mod_glycosyltrf_83"/>
</dbReference>
<dbReference type="InterPro" id="IPR038731">
    <property type="entry name" value="RgtA/B/C-like"/>
</dbReference>
<evidence type="ECO:0000259" key="10">
    <source>
        <dbReference type="Pfam" id="PF13231"/>
    </source>
</evidence>
<feature type="transmembrane region" description="Helical" evidence="9">
    <location>
        <begin position="205"/>
        <end position="238"/>
    </location>
</feature>
<protein>
    <recommendedName>
        <fullName evidence="14">Glycosyl transferase family 39</fullName>
    </recommendedName>
</protein>
<feature type="transmembrane region" description="Helical" evidence="9">
    <location>
        <begin position="250"/>
        <end position="270"/>
    </location>
</feature>
<evidence type="ECO:0000256" key="2">
    <source>
        <dbReference type="ARBA" id="ARBA00022475"/>
    </source>
</evidence>